<dbReference type="EMBL" id="QGKL01000029">
    <property type="protein sequence ID" value="PWQ96404.1"/>
    <property type="molecule type" value="Genomic_DNA"/>
</dbReference>
<dbReference type="InterPro" id="IPR018300">
    <property type="entry name" value="Aminotrans_IV_CS"/>
</dbReference>
<dbReference type="InterPro" id="IPR005802">
    <property type="entry name" value="ADC_synth_comp_1"/>
</dbReference>
<dbReference type="OrthoDB" id="9803598at2"/>
<dbReference type="RefSeq" id="WP_109823375.1">
    <property type="nucleotide sequence ID" value="NZ_QGKL01000029.1"/>
</dbReference>
<accession>A0A317CCQ1</accession>
<sequence>MTQLSDTLQHTQPFILFENTLPAYADEPAWLFSNPIKEIVATDQASLLTALAEIDDARKQGYYLAGYISYEAGYALSKKLHKFLKSVPKDQPLLQFYAFEKTTVIDAAAVTAALKALPESPPYIRDWKPTDTQAEYTQKQSKIHDYITAGDTYQVNQTYRVNFELDGSINGLYQALRERQPVAFSCLMHLPERSILSLSPELFVRKKGEVLSAKPMKGTAPRGETEADDKAILKEMAEDKKQRSENLMIVDLMRNDIGRLAKIGTMKVSKLFEIQTYKTLHQMISSIQGEVDLEIPFIDIVKGLFPCGSITGAPKIRTMEIIHELESTPRDIYTGAIGFITPENDFSFNVPIRTISFPKDSKVGTLGIGGGIIHESDVLEEWEESKLKASFITGLNEQFKLIETFLYDAKLGESLRFERHLERLENSASAFGFAFDKQYVEQAVKQHLSSVDTSRDLKVRLLMNYLGEVTVSSEAMPAVTSKVLPHVGISSYTIDADSLFRRHKTTNRAIYNQAFSEGEQQGLYDVLFFNQYGMLAEASRHNVYLETDGVFYTPRIEDGALPGVMRDTLISGEQYSVIEKSLTKEDLLGADRVYLSNSVRQLVEVVLAQ</sequence>
<gene>
    <name evidence="6" type="primary">pabB</name>
    <name evidence="6" type="ORF">DKT75_10500</name>
</gene>
<protein>
    <submittedName>
        <fullName evidence="6">Aminodeoxychorismate synthase component I</fullName>
    </submittedName>
</protein>
<evidence type="ECO:0000313" key="6">
    <source>
        <dbReference type="EMBL" id="PWQ96404.1"/>
    </source>
</evidence>
<proteinExistence type="inferred from homology"/>
<dbReference type="InterPro" id="IPR019999">
    <property type="entry name" value="Anth_synth_I-like"/>
</dbReference>
<dbReference type="InterPro" id="IPR015890">
    <property type="entry name" value="Chorismate_C"/>
</dbReference>
<name>A0A317CCQ1_9GAMM</name>
<evidence type="ECO:0000256" key="1">
    <source>
        <dbReference type="ARBA" id="ARBA00001933"/>
    </source>
</evidence>
<dbReference type="Pfam" id="PF01063">
    <property type="entry name" value="Aminotran_4"/>
    <property type="match status" value="1"/>
</dbReference>
<dbReference type="Gene3D" id="3.30.470.10">
    <property type="match status" value="1"/>
</dbReference>
<evidence type="ECO:0000256" key="2">
    <source>
        <dbReference type="ARBA" id="ARBA00009320"/>
    </source>
</evidence>
<evidence type="ECO:0000259" key="5">
    <source>
        <dbReference type="Pfam" id="PF00425"/>
    </source>
</evidence>
<dbReference type="PANTHER" id="PTHR11236:SF50">
    <property type="entry name" value="AMINODEOXYCHORISMATE SYNTHASE COMPONENT 1"/>
    <property type="match status" value="1"/>
</dbReference>
<dbReference type="GO" id="GO:0046820">
    <property type="term" value="F:4-amino-4-deoxychorismate synthase activity"/>
    <property type="evidence" value="ECO:0007669"/>
    <property type="project" value="TreeGrafter"/>
</dbReference>
<dbReference type="SUPFAM" id="SSF56752">
    <property type="entry name" value="D-aminoacid aminotransferase-like PLP-dependent enzymes"/>
    <property type="match status" value="1"/>
</dbReference>
<dbReference type="InterPro" id="IPR005801">
    <property type="entry name" value="ADC_synthase"/>
</dbReference>
<reference evidence="6 7" key="1">
    <citation type="submission" date="2018-05" db="EMBL/GenBank/DDBJ databases">
        <title>Leucothrix arctica sp. nov., isolated from Arctic seawater.</title>
        <authorList>
            <person name="Choi A."/>
            <person name="Baek K."/>
        </authorList>
    </citation>
    <scope>NUCLEOTIDE SEQUENCE [LARGE SCALE GENOMIC DNA]</scope>
    <source>
        <strain evidence="6 7">IMCC9719</strain>
    </source>
</reference>
<dbReference type="PROSITE" id="PS00770">
    <property type="entry name" value="AA_TRANSFER_CLASS_4"/>
    <property type="match status" value="1"/>
</dbReference>
<evidence type="ECO:0000313" key="7">
    <source>
        <dbReference type="Proteomes" id="UP000245506"/>
    </source>
</evidence>
<dbReference type="GO" id="GO:0000162">
    <property type="term" value="P:L-tryptophan biosynthetic process"/>
    <property type="evidence" value="ECO:0007669"/>
    <property type="project" value="TreeGrafter"/>
</dbReference>
<dbReference type="GO" id="GO:0009396">
    <property type="term" value="P:folic acid-containing compound biosynthetic process"/>
    <property type="evidence" value="ECO:0007669"/>
    <property type="project" value="InterPro"/>
</dbReference>
<comment type="cofactor">
    <cofactor evidence="1 4">
        <name>pyridoxal 5'-phosphate</name>
        <dbReference type="ChEBI" id="CHEBI:597326"/>
    </cofactor>
</comment>
<dbReference type="PRINTS" id="PR00095">
    <property type="entry name" value="ANTSNTHASEI"/>
</dbReference>
<dbReference type="InterPro" id="IPR036038">
    <property type="entry name" value="Aminotransferase-like"/>
</dbReference>
<evidence type="ECO:0000256" key="4">
    <source>
        <dbReference type="RuleBase" id="RU004516"/>
    </source>
</evidence>
<dbReference type="AlphaFoldDB" id="A0A317CCQ1"/>
<dbReference type="SUPFAM" id="SSF56322">
    <property type="entry name" value="ADC synthase"/>
    <property type="match status" value="1"/>
</dbReference>
<keyword evidence="7" id="KW-1185">Reference proteome</keyword>
<dbReference type="InterPro" id="IPR043132">
    <property type="entry name" value="BCAT-like_C"/>
</dbReference>
<organism evidence="6 7">
    <name type="scientific">Leucothrix arctica</name>
    <dbReference type="NCBI Taxonomy" id="1481894"/>
    <lineage>
        <taxon>Bacteria</taxon>
        <taxon>Pseudomonadati</taxon>
        <taxon>Pseudomonadota</taxon>
        <taxon>Gammaproteobacteria</taxon>
        <taxon>Thiotrichales</taxon>
        <taxon>Thiotrichaceae</taxon>
        <taxon>Leucothrix</taxon>
    </lineage>
</organism>
<dbReference type="InterPro" id="IPR001544">
    <property type="entry name" value="Aminotrans_IV"/>
</dbReference>
<dbReference type="Gene3D" id="3.60.120.10">
    <property type="entry name" value="Anthranilate synthase"/>
    <property type="match status" value="1"/>
</dbReference>
<keyword evidence="3 4" id="KW-0663">Pyridoxal phosphate</keyword>
<feature type="domain" description="Chorismate-utilising enzyme C-terminal" evidence="5">
    <location>
        <begin position="133"/>
        <end position="388"/>
    </location>
</feature>
<comment type="similarity">
    <text evidence="2">Belongs to the class-IV pyridoxal-phosphate-dependent aminotransferase family.</text>
</comment>
<dbReference type="NCBIfam" id="TIGR00553">
    <property type="entry name" value="pabB"/>
    <property type="match status" value="1"/>
</dbReference>
<dbReference type="Gene3D" id="3.20.10.10">
    <property type="entry name" value="D-amino Acid Aminotransferase, subunit A, domain 2"/>
    <property type="match status" value="1"/>
</dbReference>
<evidence type="ECO:0000256" key="3">
    <source>
        <dbReference type="ARBA" id="ARBA00022898"/>
    </source>
</evidence>
<dbReference type="PANTHER" id="PTHR11236">
    <property type="entry name" value="AMINOBENZOATE/ANTHRANILATE SYNTHASE"/>
    <property type="match status" value="1"/>
</dbReference>
<dbReference type="Pfam" id="PF00425">
    <property type="entry name" value="Chorismate_bind"/>
    <property type="match status" value="1"/>
</dbReference>
<comment type="caution">
    <text evidence="6">The sequence shown here is derived from an EMBL/GenBank/DDBJ whole genome shotgun (WGS) entry which is preliminary data.</text>
</comment>
<dbReference type="Proteomes" id="UP000245506">
    <property type="component" value="Unassembled WGS sequence"/>
</dbReference>
<dbReference type="InterPro" id="IPR043131">
    <property type="entry name" value="BCAT-like_N"/>
</dbReference>